<feature type="transmembrane region" description="Helical" evidence="5">
    <location>
        <begin position="232"/>
        <end position="247"/>
    </location>
</feature>
<dbReference type="InterPro" id="IPR051533">
    <property type="entry name" value="WaaL-like"/>
</dbReference>
<comment type="caution">
    <text evidence="7">The sequence shown here is derived from an EMBL/GenBank/DDBJ whole genome shotgun (WGS) entry which is preliminary data.</text>
</comment>
<evidence type="ECO:0000256" key="4">
    <source>
        <dbReference type="ARBA" id="ARBA00023136"/>
    </source>
</evidence>
<feature type="transmembrane region" description="Helical" evidence="5">
    <location>
        <begin position="208"/>
        <end position="226"/>
    </location>
</feature>
<comment type="subcellular location">
    <subcellularLocation>
        <location evidence="1">Membrane</location>
        <topology evidence="1">Multi-pass membrane protein</topology>
    </subcellularLocation>
</comment>
<dbReference type="PANTHER" id="PTHR37422:SF13">
    <property type="entry name" value="LIPOPOLYSACCHARIDE BIOSYNTHESIS PROTEIN PA4999-RELATED"/>
    <property type="match status" value="1"/>
</dbReference>
<feature type="domain" description="O-antigen ligase-related" evidence="6">
    <location>
        <begin position="216"/>
        <end position="366"/>
    </location>
</feature>
<evidence type="ECO:0000313" key="8">
    <source>
        <dbReference type="Proteomes" id="UP000297617"/>
    </source>
</evidence>
<evidence type="ECO:0000313" key="7">
    <source>
        <dbReference type="EMBL" id="TGK48205.1"/>
    </source>
</evidence>
<gene>
    <name evidence="7" type="ORF">EHQ10_10735</name>
</gene>
<keyword evidence="7" id="KW-0436">Ligase</keyword>
<feature type="transmembrane region" description="Helical" evidence="5">
    <location>
        <begin position="412"/>
        <end position="432"/>
    </location>
</feature>
<feature type="transmembrane region" description="Helical" evidence="5">
    <location>
        <begin position="115"/>
        <end position="135"/>
    </location>
</feature>
<dbReference type="GO" id="GO:0016874">
    <property type="term" value="F:ligase activity"/>
    <property type="evidence" value="ECO:0007669"/>
    <property type="project" value="UniProtKB-KW"/>
</dbReference>
<evidence type="ECO:0000256" key="5">
    <source>
        <dbReference type="SAM" id="Phobius"/>
    </source>
</evidence>
<feature type="transmembrane region" description="Helical" evidence="5">
    <location>
        <begin position="354"/>
        <end position="375"/>
    </location>
</feature>
<proteinExistence type="predicted"/>
<dbReference type="EMBL" id="RQFD01000015">
    <property type="protein sequence ID" value="TGK48205.1"/>
    <property type="molecule type" value="Genomic_DNA"/>
</dbReference>
<dbReference type="InterPro" id="IPR007016">
    <property type="entry name" value="O-antigen_ligase-rel_domated"/>
</dbReference>
<dbReference type="PANTHER" id="PTHR37422">
    <property type="entry name" value="TEICHURONIC ACID BIOSYNTHESIS PROTEIN TUAE"/>
    <property type="match status" value="1"/>
</dbReference>
<evidence type="ECO:0000259" key="6">
    <source>
        <dbReference type="Pfam" id="PF04932"/>
    </source>
</evidence>
<feature type="transmembrane region" description="Helical" evidence="5">
    <location>
        <begin position="254"/>
        <end position="273"/>
    </location>
</feature>
<sequence length="638" mass="74417">MIGKETFHTFSFVFLAVFFVVSPFSISLSQISCGLSLFFLFLDHIKRKEFPSFPLPLIFWAGLYFSFLLIPLLHLESFHWKQNIIKSEFGDSWMGLLLLHQNYLNNAEKKKLKSFVIIGGMFLILSGVVSLLTHYRLAPFVMDGFRYVEGKRLPHLLTELKGISFYLPIGFQSTHLTYGGLLAVYLPSVFVMTFRLVQKKRVIRKHSILLVGNLILSALGLVLLFLNQSRSIWIGFLLGMILLIHKRRTSFKRLFPWIIALTFLILSILILFYHTNWLFQRAIDDIFAKRSLENQRVWIHKMNFSILKEHFGLGIGAGNYETSFINVAIPIVDSIPELYYDLMITPKSHAHFDFLHGILLGGVTAFCFSIAFLWSITRSLELVPRHFFFYIGIFVIIIAGSFQCYLLDDEVLLPFMGILALMPTQKMDLFLLSQNLKRYFMKECIWLTLFRMVPFSFGIALLWISLSLTATYLWSRTENKELSLHRTRTQDNFPSPLTQMSINAKTPIPLQFPTKELYFKLSGCLDKEMNFKRNPKPRQKPIRLEILWDKDKQSYLPNSITIEIRKRESFDQDKEYRVHAESVVRKFTIPITGNDHRIEVDPREFENTLPEFVDFGFLYRWQGDAPLLPRIHMQGNCD</sequence>
<organism evidence="7 8">
    <name type="scientific">Leptospira bouyouniensis</name>
    <dbReference type="NCBI Taxonomy" id="2484911"/>
    <lineage>
        <taxon>Bacteria</taxon>
        <taxon>Pseudomonadati</taxon>
        <taxon>Spirochaetota</taxon>
        <taxon>Spirochaetia</taxon>
        <taxon>Leptospirales</taxon>
        <taxon>Leptospiraceae</taxon>
        <taxon>Leptospira</taxon>
    </lineage>
</organism>
<evidence type="ECO:0000256" key="2">
    <source>
        <dbReference type="ARBA" id="ARBA00022692"/>
    </source>
</evidence>
<keyword evidence="2 5" id="KW-0812">Transmembrane</keyword>
<dbReference type="Proteomes" id="UP000297617">
    <property type="component" value="Unassembled WGS sequence"/>
</dbReference>
<feature type="transmembrane region" description="Helical" evidence="5">
    <location>
        <begin position="176"/>
        <end position="196"/>
    </location>
</feature>
<keyword evidence="8" id="KW-1185">Reference proteome</keyword>
<feature type="transmembrane region" description="Helical" evidence="5">
    <location>
        <begin position="12"/>
        <end position="41"/>
    </location>
</feature>
<reference evidence="8" key="1">
    <citation type="journal article" date="2019" name="PLoS Negl. Trop. Dis.">
        <title>Revisiting the worldwide diversity of Leptospira species in the environment.</title>
        <authorList>
            <person name="Vincent A.T."/>
            <person name="Schiettekatte O."/>
            <person name="Bourhy P."/>
            <person name="Veyrier F.J."/>
            <person name="Picardeau M."/>
        </authorList>
    </citation>
    <scope>NUCLEOTIDE SEQUENCE [LARGE SCALE GENOMIC DNA]</scope>
    <source>
        <strain evidence="8">201800295</strain>
    </source>
</reference>
<feature type="transmembrane region" description="Helical" evidence="5">
    <location>
        <begin position="53"/>
        <end position="73"/>
    </location>
</feature>
<evidence type="ECO:0000256" key="1">
    <source>
        <dbReference type="ARBA" id="ARBA00004141"/>
    </source>
</evidence>
<feature type="transmembrane region" description="Helical" evidence="5">
    <location>
        <begin position="387"/>
        <end position="406"/>
    </location>
</feature>
<keyword evidence="3 5" id="KW-1133">Transmembrane helix</keyword>
<keyword evidence="4 5" id="KW-0472">Membrane</keyword>
<accession>A0ABY2L412</accession>
<protein>
    <submittedName>
        <fullName evidence="7">O-antigen ligase domain-containing protein</fullName>
    </submittedName>
</protein>
<dbReference type="Pfam" id="PF04932">
    <property type="entry name" value="Wzy_C"/>
    <property type="match status" value="1"/>
</dbReference>
<feature type="transmembrane region" description="Helical" evidence="5">
    <location>
        <begin position="453"/>
        <end position="474"/>
    </location>
</feature>
<dbReference type="RefSeq" id="WP_135754088.1">
    <property type="nucleotide sequence ID" value="NZ_RQFD01000015.1"/>
</dbReference>
<evidence type="ECO:0000256" key="3">
    <source>
        <dbReference type="ARBA" id="ARBA00022989"/>
    </source>
</evidence>
<name>A0ABY2L412_9LEPT</name>